<comment type="caution">
    <text evidence="1">The sequence shown here is derived from an EMBL/GenBank/DDBJ whole genome shotgun (WGS) entry which is preliminary data.</text>
</comment>
<dbReference type="Proteomes" id="UP001157502">
    <property type="component" value="Chromosome 8"/>
</dbReference>
<proteinExistence type="predicted"/>
<dbReference type="EMBL" id="CM055735">
    <property type="protein sequence ID" value="KAJ8008008.1"/>
    <property type="molecule type" value="Genomic_DNA"/>
</dbReference>
<evidence type="ECO:0000313" key="1">
    <source>
        <dbReference type="EMBL" id="KAJ8008008.1"/>
    </source>
</evidence>
<keyword evidence="2" id="KW-1185">Reference proteome</keyword>
<name>A0ACC2GW47_DALPE</name>
<gene>
    <name evidence="1" type="ORF">DPEC_G00100270</name>
</gene>
<organism evidence="1 2">
    <name type="scientific">Dallia pectoralis</name>
    <name type="common">Alaska blackfish</name>
    <dbReference type="NCBI Taxonomy" id="75939"/>
    <lineage>
        <taxon>Eukaryota</taxon>
        <taxon>Metazoa</taxon>
        <taxon>Chordata</taxon>
        <taxon>Craniata</taxon>
        <taxon>Vertebrata</taxon>
        <taxon>Euteleostomi</taxon>
        <taxon>Actinopterygii</taxon>
        <taxon>Neopterygii</taxon>
        <taxon>Teleostei</taxon>
        <taxon>Protacanthopterygii</taxon>
        <taxon>Esociformes</taxon>
        <taxon>Umbridae</taxon>
        <taxon>Dallia</taxon>
    </lineage>
</organism>
<evidence type="ECO:0000313" key="2">
    <source>
        <dbReference type="Proteomes" id="UP001157502"/>
    </source>
</evidence>
<sequence length="163" mass="19072">MGTLNEMRYLRSSGFGKPQPRHGLHLLYWFANEFVKIDDDGNLMIEGNLEKKEFGFKPFPDPGELLLDEGLPFFEVGNLHADEYEELPDYVRENYTRKFDNSNIDRIIFSLDEDKVLDKIYVAQHNNHTNAFVRNRTRRISKGLINIIRKLDLGEFLEQAGYS</sequence>
<reference evidence="1" key="1">
    <citation type="submission" date="2021-05" db="EMBL/GenBank/DDBJ databases">
        <authorList>
            <person name="Pan Q."/>
            <person name="Jouanno E."/>
            <person name="Zahm M."/>
            <person name="Klopp C."/>
            <person name="Cabau C."/>
            <person name="Louis A."/>
            <person name="Berthelot C."/>
            <person name="Parey E."/>
            <person name="Roest Crollius H."/>
            <person name="Montfort J."/>
            <person name="Robinson-Rechavi M."/>
            <person name="Bouchez O."/>
            <person name="Lampietro C."/>
            <person name="Lopez Roques C."/>
            <person name="Donnadieu C."/>
            <person name="Postlethwait J."/>
            <person name="Bobe J."/>
            <person name="Dillon D."/>
            <person name="Chandos A."/>
            <person name="von Hippel F."/>
            <person name="Guiguen Y."/>
        </authorList>
    </citation>
    <scope>NUCLEOTIDE SEQUENCE</scope>
    <source>
        <strain evidence="1">YG-Jan2019</strain>
    </source>
</reference>
<protein>
    <submittedName>
        <fullName evidence="1">Uncharacterized protein</fullName>
    </submittedName>
</protein>
<accession>A0ACC2GW47</accession>